<keyword evidence="10" id="KW-0067">ATP-binding</keyword>
<evidence type="ECO:0000256" key="9">
    <source>
        <dbReference type="ARBA" id="ARBA00022821"/>
    </source>
</evidence>
<dbReference type="Pfam" id="PF23559">
    <property type="entry name" value="WHD_DRP"/>
    <property type="match status" value="1"/>
</dbReference>
<dbReference type="GO" id="GO:0005524">
    <property type="term" value="F:ATP binding"/>
    <property type="evidence" value="ECO:0007669"/>
    <property type="project" value="UniProtKB-KW"/>
</dbReference>
<dbReference type="AlphaFoldDB" id="A0A5J5AH01"/>
<dbReference type="Pfam" id="PF00931">
    <property type="entry name" value="NB-ARC"/>
    <property type="match status" value="1"/>
</dbReference>
<dbReference type="InterPro" id="IPR044974">
    <property type="entry name" value="Disease_R_plants"/>
</dbReference>
<proteinExistence type="inferred from homology"/>
<evidence type="ECO:0000259" key="14">
    <source>
        <dbReference type="Pfam" id="PF23598"/>
    </source>
</evidence>
<dbReference type="Gene3D" id="1.20.5.4130">
    <property type="match status" value="1"/>
</dbReference>
<evidence type="ECO:0000256" key="2">
    <source>
        <dbReference type="ARBA" id="ARBA00004496"/>
    </source>
</evidence>
<reference evidence="15 16" key="1">
    <citation type="submission" date="2019-09" db="EMBL/GenBank/DDBJ databases">
        <title>A chromosome-level genome assembly of the Chinese tupelo Nyssa sinensis.</title>
        <authorList>
            <person name="Yang X."/>
            <person name="Kang M."/>
            <person name="Yang Y."/>
            <person name="Xiong H."/>
            <person name="Wang M."/>
            <person name="Zhang Z."/>
            <person name="Wang Z."/>
            <person name="Wu H."/>
            <person name="Ma T."/>
            <person name="Liu J."/>
            <person name="Xi Z."/>
        </authorList>
    </citation>
    <scope>NUCLEOTIDE SEQUENCE [LARGE SCALE GENOMIC DNA]</scope>
    <source>
        <strain evidence="15">J267</strain>
        <tissue evidence="15">Leaf</tissue>
    </source>
</reference>
<dbReference type="PANTHER" id="PTHR23155:SF1152">
    <property type="entry name" value="AAA+ ATPASE DOMAIN-CONTAINING PROTEIN"/>
    <property type="match status" value="1"/>
</dbReference>
<comment type="subcellular location">
    <subcellularLocation>
        <location evidence="2">Cytoplasm</location>
    </subcellularLocation>
</comment>
<dbReference type="InterPro" id="IPR036388">
    <property type="entry name" value="WH-like_DNA-bd_sf"/>
</dbReference>
<dbReference type="InterPro" id="IPR042197">
    <property type="entry name" value="Apaf_helical"/>
</dbReference>
<evidence type="ECO:0000256" key="8">
    <source>
        <dbReference type="ARBA" id="ARBA00022741"/>
    </source>
</evidence>
<evidence type="ECO:0000256" key="7">
    <source>
        <dbReference type="ARBA" id="ARBA00022737"/>
    </source>
</evidence>
<dbReference type="InterPro" id="IPR038005">
    <property type="entry name" value="RX-like_CC"/>
</dbReference>
<dbReference type="Pfam" id="PF18052">
    <property type="entry name" value="Rx_N"/>
    <property type="match status" value="1"/>
</dbReference>
<evidence type="ECO:0000313" key="16">
    <source>
        <dbReference type="Proteomes" id="UP000325577"/>
    </source>
</evidence>
<keyword evidence="5" id="KW-0433">Leucine-rich repeat</keyword>
<dbReference type="InterPro" id="IPR027417">
    <property type="entry name" value="P-loop_NTPase"/>
</dbReference>
<evidence type="ECO:0000256" key="3">
    <source>
        <dbReference type="ARBA" id="ARBA00008894"/>
    </source>
</evidence>
<dbReference type="Gene3D" id="1.10.10.10">
    <property type="entry name" value="Winged helix-like DNA-binding domain superfamily/Winged helix DNA-binding domain"/>
    <property type="match status" value="1"/>
</dbReference>
<dbReference type="InterPro" id="IPR055414">
    <property type="entry name" value="LRR_R13L4/SHOC2-like"/>
</dbReference>
<dbReference type="PRINTS" id="PR00364">
    <property type="entry name" value="DISEASERSIST"/>
</dbReference>
<dbReference type="GO" id="GO:0043531">
    <property type="term" value="F:ADP binding"/>
    <property type="evidence" value="ECO:0007669"/>
    <property type="project" value="InterPro"/>
</dbReference>
<name>A0A5J5AH01_9ASTE</name>
<dbReference type="EMBL" id="CM018044">
    <property type="protein sequence ID" value="KAA8529870.1"/>
    <property type="molecule type" value="Genomic_DNA"/>
</dbReference>
<evidence type="ECO:0000259" key="11">
    <source>
        <dbReference type="Pfam" id="PF00931"/>
    </source>
</evidence>
<evidence type="ECO:0000256" key="4">
    <source>
        <dbReference type="ARBA" id="ARBA00022490"/>
    </source>
</evidence>
<feature type="domain" description="Disease resistance N-terminal" evidence="12">
    <location>
        <begin position="8"/>
        <end position="90"/>
    </location>
</feature>
<dbReference type="Pfam" id="PF23598">
    <property type="entry name" value="LRR_14"/>
    <property type="match status" value="1"/>
</dbReference>
<dbReference type="InterPro" id="IPR058922">
    <property type="entry name" value="WHD_DRP"/>
</dbReference>
<evidence type="ECO:0000256" key="6">
    <source>
        <dbReference type="ARBA" id="ARBA00022667"/>
    </source>
</evidence>
<dbReference type="InterPro" id="IPR032675">
    <property type="entry name" value="LRR_dom_sf"/>
</dbReference>
<evidence type="ECO:0000256" key="5">
    <source>
        <dbReference type="ARBA" id="ARBA00022614"/>
    </source>
</evidence>
<evidence type="ECO:0000259" key="12">
    <source>
        <dbReference type="Pfam" id="PF18052"/>
    </source>
</evidence>
<dbReference type="GO" id="GO:0051607">
    <property type="term" value="P:defense response to virus"/>
    <property type="evidence" value="ECO:0007669"/>
    <property type="project" value="UniProtKB-ARBA"/>
</dbReference>
<dbReference type="GO" id="GO:0009626">
    <property type="term" value="P:plant-type hypersensitive response"/>
    <property type="evidence" value="ECO:0007669"/>
    <property type="project" value="UniProtKB-KW"/>
</dbReference>
<comment type="function">
    <text evidence="1">Confers resistance to late blight (Phytophthora infestans) races carrying the avirulence gene Avr1. Resistance proteins guard the plant against pathogens that contain an appropriate avirulence protein via an indirect interaction with this avirulence protein. That triggers a defense system including the hypersensitive response, which restricts the pathogen growth.</text>
</comment>
<dbReference type="InterPro" id="IPR041118">
    <property type="entry name" value="Rx_N"/>
</dbReference>
<feature type="domain" description="Disease resistance protein winged helix" evidence="13">
    <location>
        <begin position="426"/>
        <end position="496"/>
    </location>
</feature>
<keyword evidence="4" id="KW-0963">Cytoplasm</keyword>
<evidence type="ECO:0000256" key="10">
    <source>
        <dbReference type="ARBA" id="ARBA00022840"/>
    </source>
</evidence>
<dbReference type="Gene3D" id="3.40.50.300">
    <property type="entry name" value="P-loop containing nucleotide triphosphate hydrolases"/>
    <property type="match status" value="1"/>
</dbReference>
<keyword evidence="6" id="KW-0381">Hypersensitive response</keyword>
<organism evidence="15 16">
    <name type="scientific">Nyssa sinensis</name>
    <dbReference type="NCBI Taxonomy" id="561372"/>
    <lineage>
        <taxon>Eukaryota</taxon>
        <taxon>Viridiplantae</taxon>
        <taxon>Streptophyta</taxon>
        <taxon>Embryophyta</taxon>
        <taxon>Tracheophyta</taxon>
        <taxon>Spermatophyta</taxon>
        <taxon>Magnoliopsida</taxon>
        <taxon>eudicotyledons</taxon>
        <taxon>Gunneridae</taxon>
        <taxon>Pentapetalae</taxon>
        <taxon>asterids</taxon>
        <taxon>Cornales</taxon>
        <taxon>Nyssaceae</taxon>
        <taxon>Nyssa</taxon>
    </lineage>
</organism>
<dbReference type="Gene3D" id="3.80.10.10">
    <property type="entry name" value="Ribonuclease Inhibitor"/>
    <property type="match status" value="1"/>
</dbReference>
<protein>
    <recommendedName>
        <fullName evidence="17">NB-ARC domain-containing protein</fullName>
    </recommendedName>
</protein>
<dbReference type="SUPFAM" id="SSF52540">
    <property type="entry name" value="P-loop containing nucleoside triphosphate hydrolases"/>
    <property type="match status" value="1"/>
</dbReference>
<dbReference type="PANTHER" id="PTHR23155">
    <property type="entry name" value="DISEASE RESISTANCE PROTEIN RP"/>
    <property type="match status" value="1"/>
</dbReference>
<dbReference type="Gene3D" id="1.10.8.430">
    <property type="entry name" value="Helical domain of apoptotic protease-activating factors"/>
    <property type="match status" value="1"/>
</dbReference>
<keyword evidence="9" id="KW-0611">Plant defense</keyword>
<dbReference type="Proteomes" id="UP000325577">
    <property type="component" value="Linkage Group LG20"/>
</dbReference>
<dbReference type="FunFam" id="1.10.8.430:FF:000003">
    <property type="entry name" value="Probable disease resistance protein At5g66910"/>
    <property type="match status" value="1"/>
</dbReference>
<dbReference type="InterPro" id="IPR002182">
    <property type="entry name" value="NB-ARC"/>
</dbReference>
<dbReference type="OrthoDB" id="646178at2759"/>
<dbReference type="SUPFAM" id="SSF52058">
    <property type="entry name" value="L domain-like"/>
    <property type="match status" value="1"/>
</dbReference>
<evidence type="ECO:0000256" key="1">
    <source>
        <dbReference type="ARBA" id="ARBA00002074"/>
    </source>
</evidence>
<keyword evidence="16" id="KW-1185">Reference proteome</keyword>
<keyword evidence="7" id="KW-0677">Repeat</keyword>
<evidence type="ECO:0000259" key="13">
    <source>
        <dbReference type="Pfam" id="PF23559"/>
    </source>
</evidence>
<sequence length="807" mass="93188">MAAAEVSIRFLLQNLEDLPIYNPDLISGETDKVEVLYQELRLLQAFLSDSIERSSEFETAKEFVRKIRDVVCKTEDVVDTLVAESFAQPPRSQLWKAFCIFVNPAKLFKERKLFKAELGSISERIKSITTMRQSYTNFSIEVDKVRESWKSTTSSRRRNPNIVEEESVIGMFDDVKMLVHRLTGGSQHLEVISVVGMGGVGKTTLARKIYTDPSIEYHFYIRAWTYVSQEYNRRRVFLNILSSLTQLTDQMSKMSDEKLGEELCLHLQSRKYLVVVDDVWTRTAWDDLKMAFPNTDNGSRILLTSRNRDVALHANHISPPHYLRFLTDDESWELFRRKVFRGADCPSELEELGKQIAKKCSGLPLAVLVVAGLLSKKDKTYGWWKRVADSVSSYVARDSRECMDILALSYNHLPHHLKVCFMYFGLFPGDFDIPVWKLLRLWVAEGFIQQIGQGCLEDIAEEYLEDLVDRNLILVAKRRTNGRIKACRTHDLMRELCLIEAAEEEFLQEITCEIIQLFHLRYASLFGKFEVVPASISNLRNLQTLIVKTTFGSIDIQANIWKMLQFRHLYTSASSLLHGPPSKTRMDSENPLLRRNIQTFSMISPDSCKESILDRTPNLKKLGIRGKLITLVEEKRGSSMFDNIANLDHLEALKLLNDTFPLPCFEIKLPFLPRWDNFPPNLKKLTLSETFLDWEHMSTLGKLPHLEVLKLKDNAFLGQLWEPLNEGFRLLKVLQLGKTDLVHWKASGDVYTLQMIELYCPTAPSVQVQKRTSTANHHMLPLDHHTADKVPLHYIFRKILQQLRRRI</sequence>
<comment type="similarity">
    <text evidence="3">Belongs to the disease resistance NB-LRR family.</text>
</comment>
<evidence type="ECO:0008006" key="17">
    <source>
        <dbReference type="Google" id="ProtNLM"/>
    </source>
</evidence>
<feature type="domain" description="Disease resistance R13L4/SHOC-2-like LRR" evidence="14">
    <location>
        <begin position="513"/>
        <end position="759"/>
    </location>
</feature>
<dbReference type="FunFam" id="1.10.10.10:FF:000322">
    <property type="entry name" value="Probable disease resistance protein At1g63360"/>
    <property type="match status" value="1"/>
</dbReference>
<feature type="domain" description="NB-ARC" evidence="11">
    <location>
        <begin position="175"/>
        <end position="343"/>
    </location>
</feature>
<keyword evidence="8" id="KW-0547">Nucleotide-binding</keyword>
<dbReference type="FunFam" id="3.40.50.300:FF:001091">
    <property type="entry name" value="Probable disease resistance protein At1g61300"/>
    <property type="match status" value="1"/>
</dbReference>
<evidence type="ECO:0000313" key="15">
    <source>
        <dbReference type="EMBL" id="KAA8529870.1"/>
    </source>
</evidence>
<accession>A0A5J5AH01</accession>
<dbReference type="CDD" id="cd14798">
    <property type="entry name" value="RX-CC_like"/>
    <property type="match status" value="1"/>
</dbReference>
<gene>
    <name evidence="15" type="ORF">F0562_034526</name>
</gene>